<dbReference type="Proteomes" id="UP000548476">
    <property type="component" value="Unassembled WGS sequence"/>
</dbReference>
<accession>A0A841FKF0</accession>
<gene>
    <name evidence="1" type="ORF">HNR73_005689</name>
</gene>
<proteinExistence type="predicted"/>
<evidence type="ECO:0000313" key="1">
    <source>
        <dbReference type="EMBL" id="MBB6037811.1"/>
    </source>
</evidence>
<sequence>MHDEKFTVRSPIPLVPSPAVSVDELRGERVIVGSPGSGWRYDLRADDKVFRGDQAFVPILTEADFYRAEDEGVEVFAPLVPIERVWIEQPGFPENKIIHDIGTVLDRLVRLETPPIRRPMPASEVAGLNGRRLAQSIPDGERRGLRAASEPYEDRGDICLRVCEEAAWYRWSRTGETPRTEKVEIHLLWVE</sequence>
<keyword evidence="2" id="KW-1185">Reference proteome</keyword>
<dbReference type="EMBL" id="JACHGT010000013">
    <property type="protein sequence ID" value="MBB6037811.1"/>
    <property type="molecule type" value="Genomic_DNA"/>
</dbReference>
<organism evidence="1 2">
    <name type="scientific">Phytomonospora endophytica</name>
    <dbReference type="NCBI Taxonomy" id="714109"/>
    <lineage>
        <taxon>Bacteria</taxon>
        <taxon>Bacillati</taxon>
        <taxon>Actinomycetota</taxon>
        <taxon>Actinomycetes</taxon>
        <taxon>Micromonosporales</taxon>
        <taxon>Micromonosporaceae</taxon>
        <taxon>Phytomonospora</taxon>
    </lineage>
</organism>
<protein>
    <submittedName>
        <fullName evidence="1">Uncharacterized protein</fullName>
    </submittedName>
</protein>
<dbReference type="RefSeq" id="WP_184790613.1">
    <property type="nucleotide sequence ID" value="NZ_BONT01000053.1"/>
</dbReference>
<comment type="caution">
    <text evidence="1">The sequence shown here is derived from an EMBL/GenBank/DDBJ whole genome shotgun (WGS) entry which is preliminary data.</text>
</comment>
<evidence type="ECO:0000313" key="2">
    <source>
        <dbReference type="Proteomes" id="UP000548476"/>
    </source>
</evidence>
<dbReference type="AlphaFoldDB" id="A0A841FKF0"/>
<reference evidence="1 2" key="1">
    <citation type="submission" date="2020-08" db="EMBL/GenBank/DDBJ databases">
        <title>Genomic Encyclopedia of Type Strains, Phase IV (KMG-IV): sequencing the most valuable type-strain genomes for metagenomic binning, comparative biology and taxonomic classification.</title>
        <authorList>
            <person name="Goeker M."/>
        </authorList>
    </citation>
    <scope>NUCLEOTIDE SEQUENCE [LARGE SCALE GENOMIC DNA]</scope>
    <source>
        <strain evidence="1 2">YIM 65646</strain>
    </source>
</reference>
<name>A0A841FKF0_9ACTN</name>